<comment type="caution">
    <text evidence="2">The sequence shown here is derived from an EMBL/GenBank/DDBJ whole genome shotgun (WGS) entry which is preliminary data.</text>
</comment>
<accession>A0A3M6TG46</accession>
<name>A0A3M6TG46_POCDA</name>
<feature type="non-terminal residue" evidence="2">
    <location>
        <position position="279"/>
    </location>
</feature>
<feature type="non-terminal residue" evidence="2">
    <location>
        <position position="1"/>
    </location>
</feature>
<gene>
    <name evidence="2" type="ORF">pdam_00008692</name>
</gene>
<keyword evidence="3" id="KW-1185">Reference proteome</keyword>
<dbReference type="Proteomes" id="UP000275408">
    <property type="component" value="Unassembled WGS sequence"/>
</dbReference>
<protein>
    <submittedName>
        <fullName evidence="2">Uncharacterized protein</fullName>
    </submittedName>
</protein>
<organism evidence="2 3">
    <name type="scientific">Pocillopora damicornis</name>
    <name type="common">Cauliflower coral</name>
    <name type="synonym">Millepora damicornis</name>
    <dbReference type="NCBI Taxonomy" id="46731"/>
    <lineage>
        <taxon>Eukaryota</taxon>
        <taxon>Metazoa</taxon>
        <taxon>Cnidaria</taxon>
        <taxon>Anthozoa</taxon>
        <taxon>Hexacorallia</taxon>
        <taxon>Scleractinia</taxon>
        <taxon>Astrocoeniina</taxon>
        <taxon>Pocilloporidae</taxon>
        <taxon>Pocillopora</taxon>
    </lineage>
</organism>
<evidence type="ECO:0000313" key="2">
    <source>
        <dbReference type="EMBL" id="RMX40311.1"/>
    </source>
</evidence>
<feature type="region of interest" description="Disordered" evidence="1">
    <location>
        <begin position="1"/>
        <end position="51"/>
    </location>
</feature>
<evidence type="ECO:0000256" key="1">
    <source>
        <dbReference type="SAM" id="MobiDB-lite"/>
    </source>
</evidence>
<feature type="compositionally biased region" description="Pro residues" evidence="1">
    <location>
        <begin position="11"/>
        <end position="28"/>
    </location>
</feature>
<evidence type="ECO:0000313" key="3">
    <source>
        <dbReference type="Proteomes" id="UP000275408"/>
    </source>
</evidence>
<dbReference type="AlphaFoldDB" id="A0A3M6TG46"/>
<reference evidence="2 3" key="1">
    <citation type="journal article" date="2018" name="Sci. Rep.">
        <title>Comparative analysis of the Pocillopora damicornis genome highlights role of immune system in coral evolution.</title>
        <authorList>
            <person name="Cunning R."/>
            <person name="Bay R.A."/>
            <person name="Gillette P."/>
            <person name="Baker A.C."/>
            <person name="Traylor-Knowles N."/>
        </authorList>
    </citation>
    <scope>NUCLEOTIDE SEQUENCE [LARGE SCALE GENOMIC DNA]</scope>
    <source>
        <strain evidence="2">RSMAS</strain>
        <tissue evidence="2">Whole animal</tissue>
    </source>
</reference>
<dbReference type="EMBL" id="RCHS01003667">
    <property type="protein sequence ID" value="RMX40311.1"/>
    <property type="molecule type" value="Genomic_DNA"/>
</dbReference>
<sequence>CALNADVPAPNVLPPRPVPGEPKAPPEGVPRDGVPNPPVRPVEAPSPVVPKVLVPRDDPNVLAPVRLVPLSPGAVPNGLPREDVPVAPKDPANPVFLITLFQTNTAEVGDGEMCDMDQKILSTYPSLPVTPPTVPVTPPLVLVPVPPKPVRVVEATVLVATVVFTALKPVNVPIPVLLPSPNPTPVEEVPSNVVLVVVAVFPLNRLLPRLSPVVAADAGVAPKVKPVLCPNWLVCPNVPKVEAVGAVFAALNTEKFAVEGAPTEPNLNPEVAPVEAAVD</sequence>
<proteinExistence type="predicted"/>
<dbReference type="STRING" id="46731.A0A3M6TG46"/>